<name>J9EY31_WUCBA</name>
<feature type="non-terminal residue" evidence="2">
    <location>
        <position position="78"/>
    </location>
</feature>
<dbReference type="EMBL" id="ADBV01003116">
    <property type="protein sequence ID" value="EJW82102.1"/>
    <property type="molecule type" value="Genomic_DNA"/>
</dbReference>
<reference evidence="3" key="1">
    <citation type="submission" date="2012-08" db="EMBL/GenBank/DDBJ databases">
        <title>The Genome Sequence of Wuchereria bancrofti.</title>
        <authorList>
            <person name="Nutman T.B."/>
            <person name="Fink D.L."/>
            <person name="Russ C."/>
            <person name="Young S."/>
            <person name="Zeng Q."/>
            <person name="Koehrsen M."/>
            <person name="Alvarado L."/>
            <person name="Berlin A."/>
            <person name="Chapman S.B."/>
            <person name="Chen Z."/>
            <person name="Freedman E."/>
            <person name="Gellesch M."/>
            <person name="Goldberg J."/>
            <person name="Griggs A."/>
            <person name="Gujja S."/>
            <person name="Heilman E.R."/>
            <person name="Heiman D."/>
            <person name="Hepburn T."/>
            <person name="Howarth C."/>
            <person name="Jen D."/>
            <person name="Larson L."/>
            <person name="Lewis B."/>
            <person name="Mehta T."/>
            <person name="Park D."/>
            <person name="Pearson M."/>
            <person name="Roberts A."/>
            <person name="Saif S."/>
            <person name="Shea T."/>
            <person name="Shenoy N."/>
            <person name="Sisk P."/>
            <person name="Stolte C."/>
            <person name="Sykes S."/>
            <person name="Walk T."/>
            <person name="White J."/>
            <person name="Yandava C."/>
            <person name="Haas B."/>
            <person name="Henn M.R."/>
            <person name="Nusbaum C."/>
            <person name="Birren B."/>
        </authorList>
    </citation>
    <scope>NUCLEOTIDE SEQUENCE [LARGE SCALE GENOMIC DNA]</scope>
    <source>
        <strain evidence="3">NA</strain>
    </source>
</reference>
<protein>
    <recommendedName>
        <fullName evidence="4">Secreted protein</fullName>
    </recommendedName>
</protein>
<gene>
    <name evidence="2" type="ORF">WUBG_06990</name>
</gene>
<comment type="caution">
    <text evidence="2">The sequence shown here is derived from an EMBL/GenBank/DDBJ whole genome shotgun (WGS) entry which is preliminary data.</text>
</comment>
<proteinExistence type="predicted"/>
<evidence type="ECO:0008006" key="4">
    <source>
        <dbReference type="Google" id="ProtNLM"/>
    </source>
</evidence>
<evidence type="ECO:0000313" key="3">
    <source>
        <dbReference type="Proteomes" id="UP000004810"/>
    </source>
</evidence>
<sequence>MRRWSTDTACIIHVLLFLVTIALTPLDTVAGHSQVFRREQKDATLNLPTIGLIVHPTLDGCIIPQLFPPSSANSSKFK</sequence>
<dbReference type="AlphaFoldDB" id="J9EY31"/>
<feature type="chain" id="PRO_5003822339" description="Secreted protein" evidence="1">
    <location>
        <begin position="23"/>
        <end position="78"/>
    </location>
</feature>
<organism evidence="2 3">
    <name type="scientific">Wuchereria bancrofti</name>
    <dbReference type="NCBI Taxonomy" id="6293"/>
    <lineage>
        <taxon>Eukaryota</taxon>
        <taxon>Metazoa</taxon>
        <taxon>Ecdysozoa</taxon>
        <taxon>Nematoda</taxon>
        <taxon>Chromadorea</taxon>
        <taxon>Rhabditida</taxon>
        <taxon>Spirurina</taxon>
        <taxon>Spiruromorpha</taxon>
        <taxon>Filarioidea</taxon>
        <taxon>Onchocercidae</taxon>
        <taxon>Wuchereria</taxon>
    </lineage>
</organism>
<dbReference type="Proteomes" id="UP000004810">
    <property type="component" value="Unassembled WGS sequence"/>
</dbReference>
<evidence type="ECO:0000256" key="1">
    <source>
        <dbReference type="SAM" id="SignalP"/>
    </source>
</evidence>
<evidence type="ECO:0000313" key="2">
    <source>
        <dbReference type="EMBL" id="EJW82102.1"/>
    </source>
</evidence>
<feature type="signal peptide" evidence="1">
    <location>
        <begin position="1"/>
        <end position="22"/>
    </location>
</feature>
<accession>J9EY31</accession>
<keyword evidence="1" id="KW-0732">Signal</keyword>